<protein>
    <submittedName>
        <fullName evidence="1">Uncharacterized protein</fullName>
    </submittedName>
</protein>
<dbReference type="AlphaFoldDB" id="A0A2W5PVR2"/>
<dbReference type="EMBL" id="QFQB01000002">
    <property type="protein sequence ID" value="PZQ48897.1"/>
    <property type="molecule type" value="Genomic_DNA"/>
</dbReference>
<gene>
    <name evidence="1" type="ORF">DI551_00775</name>
</gene>
<reference evidence="1 2" key="1">
    <citation type="submission" date="2017-08" db="EMBL/GenBank/DDBJ databases">
        <title>Infants hospitalized years apart are colonized by the same room-sourced microbial strains.</title>
        <authorList>
            <person name="Brooks B."/>
            <person name="Olm M.R."/>
            <person name="Firek B.A."/>
            <person name="Baker R."/>
            <person name="Thomas B.C."/>
            <person name="Morowitz M.J."/>
            <person name="Banfield J.F."/>
        </authorList>
    </citation>
    <scope>NUCLEOTIDE SEQUENCE [LARGE SCALE GENOMIC DNA]</scope>
    <source>
        <strain evidence="1">S2_005_002_R2_29</strain>
    </source>
</reference>
<comment type="caution">
    <text evidence="1">The sequence shown here is derived from an EMBL/GenBank/DDBJ whole genome shotgun (WGS) entry which is preliminary data.</text>
</comment>
<dbReference type="Proteomes" id="UP000249417">
    <property type="component" value="Unassembled WGS sequence"/>
</dbReference>
<organism evidence="1 2">
    <name type="scientific">Micavibrio aeruginosavorus</name>
    <dbReference type="NCBI Taxonomy" id="349221"/>
    <lineage>
        <taxon>Bacteria</taxon>
        <taxon>Pseudomonadati</taxon>
        <taxon>Bdellovibrionota</taxon>
        <taxon>Bdellovibrionia</taxon>
        <taxon>Bdellovibrionales</taxon>
        <taxon>Pseudobdellovibrionaceae</taxon>
        <taxon>Micavibrio</taxon>
    </lineage>
</organism>
<sequence length="478" mass="50745">MTDQVPENNRRSRYVVTNPAGQTVFDIGFPVSKVYDQNGLEVSPVAVYVDSQRTQYFSWDVVNQVVALDAPAPKDAIVVIEGDRLVKRSKGYSPRSVLQSALINADMNAAVQVSQELRRDLSRALVLNKSDLDTIDPQLPANAAGRTLMMTGTGFAIGPAVETIVNAEAVLQQTGDYAASAGGSAYVANQAYQATLAIQTSLESLLENLDLGISSANDQVFVPPAFTAGTTTELVLTGGSYPANEQGLTIFFYGTIGNGVSPAPDTYSYDAGLHKIALAAPIPAGTTKVVVKWWNYLIQGVPGDHSVNWMSTIIDAPPLSIAGWDAAGKSVQYQLVTAISGAPTDAEIPTAKAVADHVAAAAPAGPFTAMYESPLQTITSGGSLNLEHLLGGAPRLVQLYIVCQTAEEGYLPGDIIFINPHYQTASSYSQGASVVPNATHIFIRYASTSNAFAAMNKNTGVRANLTNNRWKFGAILWR</sequence>
<accession>A0A2W5PVR2</accession>
<evidence type="ECO:0000313" key="2">
    <source>
        <dbReference type="Proteomes" id="UP000249417"/>
    </source>
</evidence>
<proteinExistence type="predicted"/>
<name>A0A2W5PVR2_9BACT</name>
<evidence type="ECO:0000313" key="1">
    <source>
        <dbReference type="EMBL" id="PZQ48897.1"/>
    </source>
</evidence>